<dbReference type="AlphaFoldDB" id="A0A194V6C4"/>
<keyword evidence="3" id="KW-1185">Reference proteome</keyword>
<feature type="region of interest" description="Disordered" evidence="1">
    <location>
        <begin position="1"/>
        <end position="54"/>
    </location>
</feature>
<organism evidence="2 3">
    <name type="scientific">Cytospora mali</name>
    <name type="common">Apple Valsa canker fungus</name>
    <name type="synonym">Valsa mali</name>
    <dbReference type="NCBI Taxonomy" id="578113"/>
    <lineage>
        <taxon>Eukaryota</taxon>
        <taxon>Fungi</taxon>
        <taxon>Dikarya</taxon>
        <taxon>Ascomycota</taxon>
        <taxon>Pezizomycotina</taxon>
        <taxon>Sordariomycetes</taxon>
        <taxon>Sordariomycetidae</taxon>
        <taxon>Diaporthales</taxon>
        <taxon>Cytosporaceae</taxon>
        <taxon>Cytospora</taxon>
    </lineage>
</organism>
<dbReference type="Proteomes" id="UP000078576">
    <property type="component" value="Unassembled WGS sequence"/>
</dbReference>
<feature type="compositionally biased region" description="Basic and acidic residues" evidence="1">
    <location>
        <begin position="1"/>
        <end position="20"/>
    </location>
</feature>
<sequence>MARERIPLEEFEPRNSEHAYKTRSPPPGYTPMPEIADPSPYKSNPPMNGDAPNP</sequence>
<reference evidence="3" key="1">
    <citation type="submission" date="2014-12" db="EMBL/GenBank/DDBJ databases">
        <title>Genome Sequence of Valsa Canker Pathogens Uncovers a Specific Adaption of Colonization on Woody Bark.</title>
        <authorList>
            <person name="Yin Z."/>
            <person name="Liu H."/>
            <person name="Gao X."/>
            <person name="Li Z."/>
            <person name="Song N."/>
            <person name="Ke X."/>
            <person name="Dai Q."/>
            <person name="Wu Y."/>
            <person name="Sun Y."/>
            <person name="Xu J.-R."/>
            <person name="Kang Z.K."/>
            <person name="Wang L."/>
            <person name="Huang L."/>
        </authorList>
    </citation>
    <scope>NUCLEOTIDE SEQUENCE [LARGE SCALE GENOMIC DNA]</scope>
    <source>
        <strain evidence="3">SXYL134</strain>
    </source>
</reference>
<protein>
    <submittedName>
        <fullName evidence="2">Uncharacterized protein</fullName>
    </submittedName>
</protein>
<proteinExistence type="predicted"/>
<accession>A0A194V6C4</accession>
<dbReference type="EMBL" id="KN714729">
    <property type="protein sequence ID" value="KUI59386.1"/>
    <property type="molecule type" value="Genomic_DNA"/>
</dbReference>
<evidence type="ECO:0000256" key="1">
    <source>
        <dbReference type="SAM" id="MobiDB-lite"/>
    </source>
</evidence>
<evidence type="ECO:0000313" key="2">
    <source>
        <dbReference type="EMBL" id="KUI59386.1"/>
    </source>
</evidence>
<name>A0A194V6C4_CYTMA</name>
<evidence type="ECO:0000313" key="3">
    <source>
        <dbReference type="Proteomes" id="UP000078576"/>
    </source>
</evidence>
<gene>
    <name evidence="2" type="ORF">VP1G_11115</name>
</gene>